<name>A0ABS1EAQ7_9BURK</name>
<feature type="domain" description="UvrD-like helicase C-terminal" evidence="18">
    <location>
        <begin position="546"/>
        <end position="823"/>
    </location>
</feature>
<evidence type="ECO:0000313" key="19">
    <source>
        <dbReference type="EMBL" id="MBK1779609.1"/>
    </source>
</evidence>
<dbReference type="SUPFAM" id="SSF52980">
    <property type="entry name" value="Restriction endonuclease-like"/>
    <property type="match status" value="1"/>
</dbReference>
<keyword evidence="2 15" id="KW-0547">Nucleotide-binding</keyword>
<comment type="caution">
    <text evidence="19">The sequence shown here is derived from an EMBL/GenBank/DDBJ whole genome shotgun (WGS) entry which is preliminary data.</text>
</comment>
<gene>
    <name evidence="19" type="ORF">JHL22_00055</name>
</gene>
<evidence type="ECO:0000256" key="13">
    <source>
        <dbReference type="ARBA" id="ARBA00034923"/>
    </source>
</evidence>
<evidence type="ECO:0000259" key="18">
    <source>
        <dbReference type="PROSITE" id="PS51217"/>
    </source>
</evidence>
<comment type="catalytic activity">
    <reaction evidence="11">
        <text>Couples ATP hydrolysis with the unwinding of duplex DNA by translocating in the 3'-5' direction.</text>
        <dbReference type="EC" id="5.6.2.4"/>
    </reaction>
</comment>
<keyword evidence="4 15" id="KW-0378">Hydrolase</keyword>
<keyword evidence="9" id="KW-0234">DNA repair</keyword>
<dbReference type="Gene3D" id="3.40.50.300">
    <property type="entry name" value="P-loop containing nucleotide triphosphate hydrolases"/>
    <property type="match status" value="4"/>
</dbReference>
<evidence type="ECO:0000313" key="20">
    <source>
        <dbReference type="Proteomes" id="UP000635316"/>
    </source>
</evidence>
<evidence type="ECO:0000256" key="15">
    <source>
        <dbReference type="PROSITE-ProRule" id="PRU00560"/>
    </source>
</evidence>
<keyword evidence="6" id="KW-0269">Exonuclease</keyword>
<evidence type="ECO:0000256" key="12">
    <source>
        <dbReference type="ARBA" id="ARBA00034808"/>
    </source>
</evidence>
<feature type="binding site" evidence="15">
    <location>
        <begin position="42"/>
        <end position="49"/>
    </location>
    <ligand>
        <name>ATP</name>
        <dbReference type="ChEBI" id="CHEBI:30616"/>
    </ligand>
</feature>
<accession>A0ABS1EAQ7</accession>
<dbReference type="SUPFAM" id="SSF52540">
    <property type="entry name" value="P-loop containing nucleoside triphosphate hydrolases"/>
    <property type="match status" value="1"/>
</dbReference>
<evidence type="ECO:0000256" key="16">
    <source>
        <dbReference type="SAM" id="MobiDB-lite"/>
    </source>
</evidence>
<evidence type="ECO:0000256" key="11">
    <source>
        <dbReference type="ARBA" id="ARBA00034617"/>
    </source>
</evidence>
<proteinExistence type="predicted"/>
<keyword evidence="20" id="KW-1185">Reference proteome</keyword>
<dbReference type="Pfam" id="PF13361">
    <property type="entry name" value="UvrD_C"/>
    <property type="match status" value="2"/>
</dbReference>
<dbReference type="InterPro" id="IPR014016">
    <property type="entry name" value="UvrD-like_ATP-bd"/>
</dbReference>
<dbReference type="PROSITE" id="PS51217">
    <property type="entry name" value="UVRD_HELICASE_CTER"/>
    <property type="match status" value="1"/>
</dbReference>
<evidence type="ECO:0000256" key="1">
    <source>
        <dbReference type="ARBA" id="ARBA00022722"/>
    </source>
</evidence>
<organism evidence="19 20">
    <name type="scientific">Advenella mandrilli</name>
    <dbReference type="NCBI Taxonomy" id="2800330"/>
    <lineage>
        <taxon>Bacteria</taxon>
        <taxon>Pseudomonadati</taxon>
        <taxon>Pseudomonadota</taxon>
        <taxon>Betaproteobacteria</taxon>
        <taxon>Burkholderiales</taxon>
        <taxon>Alcaligenaceae</taxon>
    </lineage>
</organism>
<keyword evidence="3" id="KW-0227">DNA damage</keyword>
<evidence type="ECO:0000256" key="2">
    <source>
        <dbReference type="ARBA" id="ARBA00022741"/>
    </source>
</evidence>
<dbReference type="Pfam" id="PF00580">
    <property type="entry name" value="UvrD-helicase"/>
    <property type="match status" value="1"/>
</dbReference>
<evidence type="ECO:0000256" key="7">
    <source>
        <dbReference type="ARBA" id="ARBA00022840"/>
    </source>
</evidence>
<dbReference type="Pfam" id="PF12705">
    <property type="entry name" value="PDDEXK_1"/>
    <property type="match status" value="1"/>
</dbReference>
<protein>
    <recommendedName>
        <fullName evidence="12">DNA 3'-5' helicase</fullName>
        <ecNumber evidence="12">5.6.2.4</ecNumber>
    </recommendedName>
    <alternativeName>
        <fullName evidence="13">DNA 3'-5' helicase II</fullName>
    </alternativeName>
</protein>
<keyword evidence="10" id="KW-0413">Isomerase</keyword>
<dbReference type="InterPro" id="IPR038726">
    <property type="entry name" value="PDDEXK_AddAB-type"/>
</dbReference>
<dbReference type="InterPro" id="IPR027417">
    <property type="entry name" value="P-loop_NTPase"/>
</dbReference>
<dbReference type="PANTHER" id="PTHR11070">
    <property type="entry name" value="UVRD / RECB / PCRA DNA HELICASE FAMILY MEMBER"/>
    <property type="match status" value="1"/>
</dbReference>
<dbReference type="InterPro" id="IPR011604">
    <property type="entry name" value="PDDEXK-like_dom_sf"/>
</dbReference>
<dbReference type="PROSITE" id="PS51198">
    <property type="entry name" value="UVRD_HELICASE_ATP_BIND"/>
    <property type="match status" value="1"/>
</dbReference>
<dbReference type="EC" id="5.6.2.4" evidence="12"/>
<evidence type="ECO:0000256" key="10">
    <source>
        <dbReference type="ARBA" id="ARBA00023235"/>
    </source>
</evidence>
<dbReference type="Proteomes" id="UP000635316">
    <property type="component" value="Unassembled WGS sequence"/>
</dbReference>
<evidence type="ECO:0000256" key="9">
    <source>
        <dbReference type="ARBA" id="ARBA00023204"/>
    </source>
</evidence>
<dbReference type="EMBL" id="JAENGP010000001">
    <property type="protein sequence ID" value="MBK1779609.1"/>
    <property type="molecule type" value="Genomic_DNA"/>
</dbReference>
<feature type="region of interest" description="Disordered" evidence="16">
    <location>
        <begin position="1"/>
        <end position="21"/>
    </location>
</feature>
<feature type="domain" description="UvrD-like helicase ATP-binding" evidence="17">
    <location>
        <begin position="21"/>
        <end position="501"/>
    </location>
</feature>
<evidence type="ECO:0000256" key="14">
    <source>
        <dbReference type="ARBA" id="ARBA00048988"/>
    </source>
</evidence>
<reference evidence="19 20" key="1">
    <citation type="submission" date="2020-12" db="EMBL/GenBank/DDBJ databases">
        <authorList>
            <person name="Lu T."/>
            <person name="Wang Q."/>
            <person name="Han X."/>
        </authorList>
    </citation>
    <scope>NUCLEOTIDE SEQUENCE [LARGE SCALE GENOMIC DNA]</scope>
    <source>
        <strain evidence="19 20">WQ 585</strain>
    </source>
</reference>
<keyword evidence="7 15" id="KW-0067">ATP-binding</keyword>
<evidence type="ECO:0000259" key="17">
    <source>
        <dbReference type="PROSITE" id="PS51198"/>
    </source>
</evidence>
<sequence length="1168" mass="129653">MTAEQFLHSPTHPLSDSGERLPSDYQARARAVKPGESFLIQAPAGSGKTELLTDRILALLATVNRPEEILAITFTRKAASEMHARVLKKLALGLQEEEPETAHQKKSWQLARAALHRDLEKGWNLLAHPARLSIKTIDSFCASLVRSMPWLSGMGGMPSVAEDARALYGKAARKTLAHIDSTECVQALVAHLDVDLQPAEELLVDMLGFRDQWLQVVNDPAGAMQVVMESLAQAMDEDIARVSGLMPMGWASSLAPMARMAASTLADPAVSHDDDYPLLDWDGTPLLPYFTDIARWKAMARLLLTGKGQLRSRLTKNEGFPPKTEHKDAMQTWLESQRPDSEEWTQALYDLTNLPDVLMTPQQMHIIAHLLECLKLAAQQLEQVFASEGEVDFIEIAWRAGQALGSVDDPAELLLSLDAVIKHILIDEFQDTSQVQIDLIRKLTSGWLANEDRTLFLVGDPMQSIYRFRKAEVGLFLKVSEESINDLPLTVLRLSENFRSRSGVVEWVNQAFAKVFPATDNPALGAIKYTASVPFNNEGMSPAVLMHPFYYGSHIPAQLLNADTLPQVSVQDEEPSVIEMTPAMAETAAQDRVIELVKSALQTHAGKKNPVAILVRARTHLNELMHRLSMEGIPVRAVDFQPLKDRQVVSDLVQLIRALSHPADRVAWLSLLRSPLCGLTLATLDTLFGEQQKIPVPQLLAQVLAGTSGANGQALAEAADLSAAELARVLPVARALLNRSFERDAITFSAHVESVWRGLGGFVFYAHESECADVQTVLRLLDKIAPYGGLNPADLDRELERLYAASSHEQNAVTIMTMHKSKGLEFQEVILYGLHRVPRNNPDPLLRFEQSEGHLLLGPIKPRASQEKDPISVYLAGREKKRTDYELDRLLYVAATRACQRLHLVAVLQVKEGVVAKASSSTLFSRLQPLMDTFDTVKPPYLPVSLVNNGQGNENSRYEVVGPPLIRFTDATMQSLHAQAGVVYKPAAPALHDGGAWQFEERLEAHIGTVAHAWLARMGQDQLQGWTPARIQSAENIIVRQLLQEGLRPQQAREATGRVQSLLLSCLNHDKGQWLLTQANARQEWELVDANGKVLIVDVAVSEPDGWLVVDYKTAQQHDNESDEVFEDRLRQTYRKQLQDYCERLTALDGRPARAVIYALGTNRWLTL</sequence>
<keyword evidence="8" id="KW-0238">DNA-binding</keyword>
<dbReference type="InterPro" id="IPR000212">
    <property type="entry name" value="DNA_helicase_UvrD/REP"/>
</dbReference>
<dbReference type="PANTHER" id="PTHR11070:SF2">
    <property type="entry name" value="ATP-DEPENDENT DNA HELICASE SRS2"/>
    <property type="match status" value="1"/>
</dbReference>
<keyword evidence="5 15" id="KW-0347">Helicase</keyword>
<evidence type="ECO:0000256" key="5">
    <source>
        <dbReference type="ARBA" id="ARBA00022806"/>
    </source>
</evidence>
<comment type="catalytic activity">
    <reaction evidence="14">
        <text>ATP + H2O = ADP + phosphate + H(+)</text>
        <dbReference type="Rhea" id="RHEA:13065"/>
        <dbReference type="ChEBI" id="CHEBI:15377"/>
        <dbReference type="ChEBI" id="CHEBI:15378"/>
        <dbReference type="ChEBI" id="CHEBI:30616"/>
        <dbReference type="ChEBI" id="CHEBI:43474"/>
        <dbReference type="ChEBI" id="CHEBI:456216"/>
        <dbReference type="EC" id="5.6.2.4"/>
    </reaction>
</comment>
<dbReference type="InterPro" id="IPR011335">
    <property type="entry name" value="Restrct_endonuc-II-like"/>
</dbReference>
<evidence type="ECO:0000256" key="3">
    <source>
        <dbReference type="ARBA" id="ARBA00022763"/>
    </source>
</evidence>
<dbReference type="Gene3D" id="3.90.320.10">
    <property type="match status" value="1"/>
</dbReference>
<keyword evidence="1" id="KW-0540">Nuclease</keyword>
<evidence type="ECO:0000256" key="8">
    <source>
        <dbReference type="ARBA" id="ARBA00023125"/>
    </source>
</evidence>
<evidence type="ECO:0000256" key="6">
    <source>
        <dbReference type="ARBA" id="ARBA00022839"/>
    </source>
</evidence>
<dbReference type="RefSeq" id="WP_200233124.1">
    <property type="nucleotide sequence ID" value="NZ_JAENGP010000001.1"/>
</dbReference>
<dbReference type="InterPro" id="IPR014017">
    <property type="entry name" value="DNA_helicase_UvrD-like_C"/>
</dbReference>
<evidence type="ECO:0000256" key="4">
    <source>
        <dbReference type="ARBA" id="ARBA00022801"/>
    </source>
</evidence>